<dbReference type="PANTHER" id="PTHR42924:SF18">
    <property type="entry name" value="POLYMERASE_HISTIDINOL PHOSPHATASE N-TERMINAL DOMAIN-CONTAINING PROTEIN"/>
    <property type="match status" value="1"/>
</dbReference>
<name>A0A8J8P9F7_9EURY</name>
<evidence type="ECO:0000313" key="3">
    <source>
        <dbReference type="Proteomes" id="UP000705823"/>
    </source>
</evidence>
<dbReference type="EMBL" id="RKLU01000003">
    <property type="protein sequence ID" value="TQQ81191.1"/>
    <property type="molecule type" value="Genomic_DNA"/>
</dbReference>
<dbReference type="AlphaFoldDB" id="A0A8J8P9F7"/>
<reference evidence="2" key="1">
    <citation type="submission" date="2019-02" db="EMBL/GenBank/DDBJ databases">
        <title>Halonotius sp. a new haloarchaeum isolated from saline soil.</title>
        <authorList>
            <person name="Duran-Viseras A."/>
            <person name="Sanchez-Porro C."/>
            <person name="Ventosa A."/>
        </authorList>
    </citation>
    <scope>NUCLEOTIDE SEQUENCE</scope>
    <source>
        <strain evidence="2">F15B</strain>
    </source>
</reference>
<dbReference type="GO" id="GO:0035312">
    <property type="term" value="F:5'-3' DNA exonuclease activity"/>
    <property type="evidence" value="ECO:0007669"/>
    <property type="project" value="TreeGrafter"/>
</dbReference>
<dbReference type="RefSeq" id="WP_142979753.1">
    <property type="nucleotide sequence ID" value="NZ_RKLU01000003.1"/>
</dbReference>
<gene>
    <name evidence="2" type="ORF">EGH24_08655</name>
</gene>
<sequence length="263" mass="28692">MDQPAADLHVHTTASDGTLTLAELPAAAEADLDWIAVTDHDRIHPDLDAPITTHGGVRIVRGIELKVKTDSQRLDLLGYGVKRTDALTAELDRLQQDRVKRAREIIDCVETRLGVDLALDPQPGIGRPHIARAVEASSAPYDYQETFDDLIADGAPCYVAREITPIDRGIDLLTDACPIVALAHPLRYTDPATALERAADLDAVERYYPYDREVDSGVVDDAIDRHDLLATGGSDAHDRTLGRAGPPESAFAAVRERLRKAVR</sequence>
<dbReference type="InterPro" id="IPR016195">
    <property type="entry name" value="Pol/histidinol_Pase-like"/>
</dbReference>
<proteinExistence type="predicted"/>
<comment type="caution">
    <text evidence="2">The sequence shown here is derived from an EMBL/GenBank/DDBJ whole genome shotgun (WGS) entry which is preliminary data.</text>
</comment>
<dbReference type="PANTHER" id="PTHR42924">
    <property type="entry name" value="EXONUCLEASE"/>
    <property type="match status" value="1"/>
</dbReference>
<dbReference type="Gene3D" id="1.10.150.650">
    <property type="match status" value="1"/>
</dbReference>
<dbReference type="SMART" id="SM00481">
    <property type="entry name" value="POLIIIAc"/>
    <property type="match status" value="1"/>
</dbReference>
<protein>
    <submittedName>
        <fullName evidence="2">PHP domain-containing protein</fullName>
    </submittedName>
</protein>
<evidence type="ECO:0000313" key="2">
    <source>
        <dbReference type="EMBL" id="TQQ81191.1"/>
    </source>
</evidence>
<organism evidence="2 3">
    <name type="scientific">Halonotius terrestris</name>
    <dbReference type="NCBI Taxonomy" id="2487750"/>
    <lineage>
        <taxon>Archaea</taxon>
        <taxon>Methanobacteriati</taxon>
        <taxon>Methanobacteriota</taxon>
        <taxon>Stenosarchaea group</taxon>
        <taxon>Halobacteria</taxon>
        <taxon>Halobacteriales</taxon>
        <taxon>Haloferacaceae</taxon>
        <taxon>Halonotius</taxon>
    </lineage>
</organism>
<keyword evidence="3" id="KW-1185">Reference proteome</keyword>
<dbReference type="OrthoDB" id="196608at2157"/>
<evidence type="ECO:0000259" key="1">
    <source>
        <dbReference type="SMART" id="SM00481"/>
    </source>
</evidence>
<accession>A0A8J8P9F7</accession>
<dbReference type="InterPro" id="IPR003141">
    <property type="entry name" value="Pol/His_phosphatase_N"/>
</dbReference>
<dbReference type="InterPro" id="IPR052018">
    <property type="entry name" value="PHP_domain"/>
</dbReference>
<dbReference type="SUPFAM" id="SSF89550">
    <property type="entry name" value="PHP domain-like"/>
    <property type="match status" value="1"/>
</dbReference>
<dbReference type="Proteomes" id="UP000705823">
    <property type="component" value="Unassembled WGS sequence"/>
</dbReference>
<dbReference type="Gene3D" id="3.20.20.140">
    <property type="entry name" value="Metal-dependent hydrolases"/>
    <property type="match status" value="1"/>
</dbReference>
<dbReference type="GO" id="GO:0004534">
    <property type="term" value="F:5'-3' RNA exonuclease activity"/>
    <property type="evidence" value="ECO:0007669"/>
    <property type="project" value="TreeGrafter"/>
</dbReference>
<feature type="domain" description="Polymerase/histidinol phosphatase N-terminal" evidence="1">
    <location>
        <begin position="6"/>
        <end position="69"/>
    </location>
</feature>